<dbReference type="PANTHER" id="PTHR38011">
    <property type="entry name" value="DIHYDROFOLATE REDUCTASE FAMILY PROTEIN (AFU_ORTHOLOGUE AFUA_8G06820)"/>
    <property type="match status" value="1"/>
</dbReference>
<keyword evidence="3" id="KW-1185">Reference proteome</keyword>
<dbReference type="AlphaFoldDB" id="A0A1G7V9R7"/>
<dbReference type="SUPFAM" id="SSF53597">
    <property type="entry name" value="Dihydrofolate reductase-like"/>
    <property type="match status" value="1"/>
</dbReference>
<dbReference type="Pfam" id="PF01872">
    <property type="entry name" value="RibD_C"/>
    <property type="match status" value="1"/>
</dbReference>
<dbReference type="Gene3D" id="3.40.430.10">
    <property type="entry name" value="Dihydrofolate Reductase, subunit A"/>
    <property type="match status" value="1"/>
</dbReference>
<gene>
    <name evidence="2" type="ORF">SAMN05660324_2963</name>
</gene>
<evidence type="ECO:0000313" key="3">
    <source>
        <dbReference type="Proteomes" id="UP000198863"/>
    </source>
</evidence>
<dbReference type="InterPro" id="IPR050765">
    <property type="entry name" value="Riboflavin_Biosynth_HTPR"/>
</dbReference>
<protein>
    <submittedName>
        <fullName evidence="2">Dihydrofolate reductase</fullName>
    </submittedName>
</protein>
<reference evidence="3" key="1">
    <citation type="submission" date="2016-10" db="EMBL/GenBank/DDBJ databases">
        <authorList>
            <person name="Varghese N."/>
            <person name="Submissions S."/>
        </authorList>
    </citation>
    <scope>NUCLEOTIDE SEQUENCE [LARGE SCALE GENOMIC DNA]</scope>
    <source>
        <strain evidence="3">DSM 44526</strain>
    </source>
</reference>
<accession>A0A1G7V9R7</accession>
<feature type="domain" description="Bacterial bifunctional deaminase-reductase C-terminal" evidence="1">
    <location>
        <begin position="4"/>
        <end position="179"/>
    </location>
</feature>
<dbReference type="EMBL" id="FNCF01000004">
    <property type="protein sequence ID" value="SDG56079.1"/>
    <property type="molecule type" value="Genomic_DNA"/>
</dbReference>
<name>A0A1G7V9R7_9ACTN</name>
<dbReference type="RefSeq" id="WP_091064234.1">
    <property type="nucleotide sequence ID" value="NZ_FNCF01000004.1"/>
</dbReference>
<evidence type="ECO:0000313" key="2">
    <source>
        <dbReference type="EMBL" id="SDG56079.1"/>
    </source>
</evidence>
<dbReference type="Proteomes" id="UP000198863">
    <property type="component" value="Unassembled WGS sequence"/>
</dbReference>
<dbReference type="OrthoDB" id="3471694at2"/>
<evidence type="ECO:0000259" key="1">
    <source>
        <dbReference type="Pfam" id="PF01872"/>
    </source>
</evidence>
<sequence>MRPIVITQNITLDGVVDNEQSWFDVTAETAEGRELAAATAELAAGSDTFLCGRTTFEEMRGFWPHQRDDRTGVTAHLERVQKYVVSTTLTDPGWAGTTVLRGGDRLAGEIRRLQEADGADVVLTGSIALGHDLLRQGLVDELRLFTYPVVLGRGRRLFPEGVDLRLGLLEERRFRGGVVLTRYRVRRT</sequence>
<dbReference type="InterPro" id="IPR024072">
    <property type="entry name" value="DHFR-like_dom_sf"/>
</dbReference>
<dbReference type="GO" id="GO:0009231">
    <property type="term" value="P:riboflavin biosynthetic process"/>
    <property type="evidence" value="ECO:0007669"/>
    <property type="project" value="InterPro"/>
</dbReference>
<dbReference type="GO" id="GO:0008703">
    <property type="term" value="F:5-amino-6-(5-phosphoribosylamino)uracil reductase activity"/>
    <property type="evidence" value="ECO:0007669"/>
    <property type="project" value="InterPro"/>
</dbReference>
<dbReference type="InterPro" id="IPR002734">
    <property type="entry name" value="RibDG_C"/>
</dbReference>
<dbReference type="PANTHER" id="PTHR38011:SF11">
    <property type="entry name" value="2,5-DIAMINO-6-RIBOSYLAMINO-4(3H)-PYRIMIDINONE 5'-PHOSPHATE REDUCTASE"/>
    <property type="match status" value="1"/>
</dbReference>
<organism evidence="2 3">
    <name type="scientific">Klenkia brasiliensis</name>
    <dbReference type="NCBI Taxonomy" id="333142"/>
    <lineage>
        <taxon>Bacteria</taxon>
        <taxon>Bacillati</taxon>
        <taxon>Actinomycetota</taxon>
        <taxon>Actinomycetes</taxon>
        <taxon>Geodermatophilales</taxon>
        <taxon>Geodermatophilaceae</taxon>
        <taxon>Klenkia</taxon>
    </lineage>
</organism>
<proteinExistence type="predicted"/>